<feature type="domain" description="SnoaL-like" evidence="2">
    <location>
        <begin position="52"/>
        <end position="156"/>
    </location>
</feature>
<gene>
    <name evidence="3" type="ORF">C1I64_17065</name>
</gene>
<evidence type="ECO:0000313" key="4">
    <source>
        <dbReference type="Proteomes" id="UP000285317"/>
    </source>
</evidence>
<feature type="region of interest" description="Disordered" evidence="1">
    <location>
        <begin position="1"/>
        <end position="47"/>
    </location>
</feature>
<proteinExistence type="predicted"/>
<dbReference type="AlphaFoldDB" id="A0A3T0T4V5"/>
<dbReference type="Pfam" id="PF12680">
    <property type="entry name" value="SnoaL_2"/>
    <property type="match status" value="1"/>
</dbReference>
<dbReference type="InterPro" id="IPR032710">
    <property type="entry name" value="NTF2-like_dom_sf"/>
</dbReference>
<evidence type="ECO:0000259" key="2">
    <source>
        <dbReference type="Pfam" id="PF12680"/>
    </source>
</evidence>
<dbReference type="InterPro" id="IPR037401">
    <property type="entry name" value="SnoaL-like"/>
</dbReference>
<feature type="compositionally biased region" description="Polar residues" evidence="1">
    <location>
        <begin position="31"/>
        <end position="46"/>
    </location>
</feature>
<dbReference type="Proteomes" id="UP000285317">
    <property type="component" value="Chromosome"/>
</dbReference>
<dbReference type="Gene3D" id="3.10.450.50">
    <property type="match status" value="1"/>
</dbReference>
<protein>
    <submittedName>
        <fullName evidence="3">DUF4440 domain-containing protein</fullName>
    </submittedName>
</protein>
<dbReference type="KEGG" id="rfs:C1I64_17065"/>
<reference evidence="3 4" key="1">
    <citation type="submission" date="2018-03" db="EMBL/GenBank/DDBJ databases">
        <title>Bacteriophage NCPPB3778 and a type I-E CRISPR drive the evolution of the US Biological Select Agent, Rathayibacter toxicus.</title>
        <authorList>
            <person name="Davis E.W.II."/>
            <person name="Tabima J.F."/>
            <person name="Weisberg A.J."/>
            <person name="Dantas Lopes L."/>
            <person name="Wiseman M.S."/>
            <person name="Wiseman M.S."/>
            <person name="Pupko T."/>
            <person name="Belcher M.S."/>
            <person name="Sechler A.J."/>
            <person name="Tancos M.A."/>
            <person name="Schroeder B.K."/>
            <person name="Murray T.D."/>
            <person name="Luster D.G."/>
            <person name="Schneider W.L."/>
            <person name="Rogers E."/>
            <person name="Andreote F.D."/>
            <person name="Grunwald N.J."/>
            <person name="Putnam M.L."/>
            <person name="Chang J.H."/>
        </authorList>
    </citation>
    <scope>NUCLEOTIDE SEQUENCE [LARGE SCALE GENOMIC DNA]</scope>
    <source>
        <strain evidence="3 4">DSM 15932</strain>
    </source>
</reference>
<dbReference type="SUPFAM" id="SSF54427">
    <property type="entry name" value="NTF2-like"/>
    <property type="match status" value="1"/>
</dbReference>
<dbReference type="EMBL" id="CP028137">
    <property type="protein sequence ID" value="AZZ53575.1"/>
    <property type="molecule type" value="Genomic_DNA"/>
</dbReference>
<sequence>MTARGRCLRDPEPATVAGRPTTVHDSKDRSSPMSDSLSTDHPTSEMTPEVLAAFSDAWSRHDLEELMSHVTDDCVYGASVGPEPGRTWSGKEQVREGFALMLAFDTGQERHEEGEPLIAGTRGAATWSFTGTGPDGEPQVTRGCDIYEFRGGRIARKDAFRKVYKADAPE</sequence>
<name>A0A3T0T4V5_9MICO</name>
<evidence type="ECO:0000256" key="1">
    <source>
        <dbReference type="SAM" id="MobiDB-lite"/>
    </source>
</evidence>
<accession>A0A3T0T4V5</accession>
<evidence type="ECO:0000313" key="3">
    <source>
        <dbReference type="EMBL" id="AZZ53575.1"/>
    </source>
</evidence>
<organism evidence="3 4">
    <name type="scientific">Rathayibacter festucae DSM 15932</name>
    <dbReference type="NCBI Taxonomy" id="1328866"/>
    <lineage>
        <taxon>Bacteria</taxon>
        <taxon>Bacillati</taxon>
        <taxon>Actinomycetota</taxon>
        <taxon>Actinomycetes</taxon>
        <taxon>Micrococcales</taxon>
        <taxon>Microbacteriaceae</taxon>
        <taxon>Rathayibacter</taxon>
    </lineage>
</organism>